<dbReference type="Gene3D" id="3.40.50.1820">
    <property type="entry name" value="alpha/beta hydrolase"/>
    <property type="match status" value="1"/>
</dbReference>
<name>A0ABT0BMV2_9SPHN</name>
<organism evidence="1 2">
    <name type="scientific">Novosphingobium beihaiensis</name>
    <dbReference type="NCBI Taxonomy" id="2930389"/>
    <lineage>
        <taxon>Bacteria</taxon>
        <taxon>Pseudomonadati</taxon>
        <taxon>Pseudomonadota</taxon>
        <taxon>Alphaproteobacteria</taxon>
        <taxon>Sphingomonadales</taxon>
        <taxon>Sphingomonadaceae</taxon>
        <taxon>Novosphingobium</taxon>
    </lineage>
</organism>
<evidence type="ECO:0000313" key="1">
    <source>
        <dbReference type="EMBL" id="MCJ2186381.1"/>
    </source>
</evidence>
<dbReference type="EMBL" id="JALHLG010000005">
    <property type="protein sequence ID" value="MCJ2186381.1"/>
    <property type="molecule type" value="Genomic_DNA"/>
</dbReference>
<reference evidence="1 2" key="1">
    <citation type="submission" date="2022-04" db="EMBL/GenBank/DDBJ databases">
        <title>Identification of a novel bacterium isolated from mangrove sediments.</title>
        <authorList>
            <person name="Pan X."/>
        </authorList>
    </citation>
    <scope>NUCLEOTIDE SEQUENCE [LARGE SCALE GENOMIC DNA]</scope>
    <source>
        <strain evidence="1 2">B2638</strain>
    </source>
</reference>
<protein>
    <submittedName>
        <fullName evidence="1">Alpha/beta fold hydrolase</fullName>
    </submittedName>
</protein>
<dbReference type="PANTHER" id="PTHR36513">
    <property type="entry name" value="ABC TRANSMEMBRANE TYPE-1 DOMAIN-CONTAINING PROTEIN"/>
    <property type="match status" value="1"/>
</dbReference>
<dbReference type="Proteomes" id="UP001202281">
    <property type="component" value="Unassembled WGS sequence"/>
</dbReference>
<dbReference type="SUPFAM" id="SSF53474">
    <property type="entry name" value="alpha/beta-Hydrolases"/>
    <property type="match status" value="1"/>
</dbReference>
<comment type="caution">
    <text evidence="1">The sequence shown here is derived from an EMBL/GenBank/DDBJ whole genome shotgun (WGS) entry which is preliminary data.</text>
</comment>
<dbReference type="Pfam" id="PF05990">
    <property type="entry name" value="DUF900"/>
    <property type="match status" value="1"/>
</dbReference>
<evidence type="ECO:0000313" key="2">
    <source>
        <dbReference type="Proteomes" id="UP001202281"/>
    </source>
</evidence>
<accession>A0ABT0BMV2</accession>
<gene>
    <name evidence="1" type="ORF">MTR66_06065</name>
</gene>
<dbReference type="PROSITE" id="PS51257">
    <property type="entry name" value="PROKAR_LIPOPROTEIN"/>
    <property type="match status" value="1"/>
</dbReference>
<dbReference type="RefSeq" id="WP_243918739.1">
    <property type="nucleotide sequence ID" value="NZ_JALHLG010000005.1"/>
</dbReference>
<dbReference type="InterPro" id="IPR010297">
    <property type="entry name" value="DUF900_hydrolase"/>
</dbReference>
<sequence>MNRIGWLLLPLLCLLGGCGGLKLPNPQLYAEACPPVRNGGPEMAGDNLFFVSMALRDCRKGVLDYAGFRERDTTYGQAVHQAPLTRGAREFATGQFTHAAWLDLLSKRVNAPGNGGRLLVFIHGYNNDFDEALDAAWKVSRLYYAGVPAVVLRWPSRAKVQGYVADEDSVVWAQAEMNRTLTELASISPQVTVVAHSMGSRAAIAGIEHLNQAFPGLAGHVRRVVLASPDFDRDTAMREGGALDRLLAFDRKVVIYASRKDDPLKLSRVAHGYARLGSSNCTYDVSYARQQLGDDGWCHLTRPNPDLAIVETSLAASDGLRHSDYIDSCAVRVDLAAFLRGEDPGKFRRKLTGENGTVGYQIDPDLVAASGLCPDGGD</sequence>
<keyword evidence="2" id="KW-1185">Reference proteome</keyword>
<dbReference type="PANTHER" id="PTHR36513:SF1">
    <property type="entry name" value="TRANSMEMBRANE PROTEIN"/>
    <property type="match status" value="1"/>
</dbReference>
<dbReference type="InterPro" id="IPR029058">
    <property type="entry name" value="AB_hydrolase_fold"/>
</dbReference>
<proteinExistence type="predicted"/>
<keyword evidence="1" id="KW-0378">Hydrolase</keyword>
<dbReference type="GO" id="GO:0016787">
    <property type="term" value="F:hydrolase activity"/>
    <property type="evidence" value="ECO:0007669"/>
    <property type="project" value="UniProtKB-KW"/>
</dbReference>